<dbReference type="EMBL" id="CP015230">
    <property type="protein sequence ID" value="ANP39705.1"/>
    <property type="molecule type" value="Genomic_DNA"/>
</dbReference>
<keyword evidence="1" id="KW-0472">Membrane</keyword>
<evidence type="ECO:0000313" key="4">
    <source>
        <dbReference type="EMBL" id="ANP39705.1"/>
    </source>
</evidence>
<dbReference type="STRING" id="1265309.K529_002895"/>
<feature type="transmembrane region" description="Helical" evidence="1">
    <location>
        <begin position="12"/>
        <end position="33"/>
    </location>
</feature>
<accession>A0A1B0ZZC8</accession>
<proteinExistence type="predicted"/>
<dbReference type="Pfam" id="PF07290">
    <property type="entry name" value="YqiJ_OB"/>
    <property type="match status" value="1"/>
</dbReference>
<evidence type="ECO:0008006" key="6">
    <source>
        <dbReference type="Google" id="ProtNLM"/>
    </source>
</evidence>
<feature type="transmembrane region" description="Helical" evidence="1">
    <location>
        <begin position="112"/>
        <end position="134"/>
    </location>
</feature>
<dbReference type="OrthoDB" id="5421421at2"/>
<feature type="transmembrane region" description="Helical" evidence="1">
    <location>
        <begin position="140"/>
        <end position="159"/>
    </location>
</feature>
<dbReference type="Pfam" id="PF21001">
    <property type="entry name" value="YqiJ_N"/>
    <property type="match status" value="1"/>
</dbReference>
<reference evidence="4 5" key="1">
    <citation type="journal article" date="2016" name="ISME J.">
        <title>Global occurrence and heterogeneity of the Roseobacter-clade species Ruegeria mobilis.</title>
        <authorList>
            <person name="Sonnenschein E."/>
            <person name="Gram L."/>
        </authorList>
    </citation>
    <scope>NUCLEOTIDE SEQUENCE [LARGE SCALE GENOMIC DNA]</scope>
    <source>
        <strain evidence="4 5">F1926</strain>
    </source>
</reference>
<dbReference type="Proteomes" id="UP000013243">
    <property type="component" value="Chromosome"/>
</dbReference>
<dbReference type="InterPro" id="IPR010840">
    <property type="entry name" value="YqiJ_OB"/>
</dbReference>
<dbReference type="GeneID" id="28248745"/>
<feature type="domain" description="Inner membrane protein YqiJ OB-fold" evidence="2">
    <location>
        <begin position="186"/>
        <end position="240"/>
    </location>
</feature>
<name>A0A1B0ZZC8_9RHOB</name>
<dbReference type="AlphaFoldDB" id="A0A1B0ZZC8"/>
<sequence length="250" mass="26120">MTDLLLDGAFAPFTMALALLLGLVGMEVLALLLGGSLLAGDSDADLDGPGGVELDADLDIGGVDLDALDGVDLDALDIDGLDGLEADAPATAPEISGGGGVLSWLGIGRMPFLIWLGSALMAFGLSGMALQLSLRDLFQIFAPAGLVSLPAAVFALWFARGFGAAFARLLPQTKTEALSEGSLGRRRGTITQGTASRGRPAEVRVMDRFGNAHYLRAEPLSDQEQIAQGTEVLVIRDRRAERYVLVPLSD</sequence>
<keyword evidence="1" id="KW-1133">Transmembrane helix</keyword>
<evidence type="ECO:0000313" key="5">
    <source>
        <dbReference type="Proteomes" id="UP000013243"/>
    </source>
</evidence>
<dbReference type="InterPro" id="IPR048376">
    <property type="entry name" value="YqiJ_N"/>
</dbReference>
<gene>
    <name evidence="4" type="ORF">K529_002895</name>
</gene>
<dbReference type="RefSeq" id="WP_046002400.1">
    <property type="nucleotide sequence ID" value="NZ_CP015230.1"/>
</dbReference>
<evidence type="ECO:0000259" key="2">
    <source>
        <dbReference type="Pfam" id="PF07290"/>
    </source>
</evidence>
<keyword evidence="1" id="KW-0812">Transmembrane</keyword>
<evidence type="ECO:0000259" key="3">
    <source>
        <dbReference type="Pfam" id="PF21001"/>
    </source>
</evidence>
<feature type="domain" description="Inner membrane protein YqiJ N-terminal" evidence="3">
    <location>
        <begin position="12"/>
        <end position="158"/>
    </location>
</feature>
<dbReference type="KEGG" id="rmb:K529_002895"/>
<protein>
    <recommendedName>
        <fullName evidence="6">Inner membrane protein YqiJ</fullName>
    </recommendedName>
</protein>
<organism evidence="4 5">
    <name type="scientific">Tritonibacter mobilis F1926</name>
    <dbReference type="NCBI Taxonomy" id="1265309"/>
    <lineage>
        <taxon>Bacteria</taxon>
        <taxon>Pseudomonadati</taxon>
        <taxon>Pseudomonadota</taxon>
        <taxon>Alphaproteobacteria</taxon>
        <taxon>Rhodobacterales</taxon>
        <taxon>Paracoccaceae</taxon>
        <taxon>Tritonibacter</taxon>
    </lineage>
</organism>
<evidence type="ECO:0000256" key="1">
    <source>
        <dbReference type="SAM" id="Phobius"/>
    </source>
</evidence>